<dbReference type="Proteomes" id="UP001596065">
    <property type="component" value="Unassembled WGS sequence"/>
</dbReference>
<accession>A0ABW0WRS8</accession>
<organism evidence="1 2">
    <name type="scientific">Streptomyces nogalater</name>
    <dbReference type="NCBI Taxonomy" id="38314"/>
    <lineage>
        <taxon>Bacteria</taxon>
        <taxon>Bacillati</taxon>
        <taxon>Actinomycetota</taxon>
        <taxon>Actinomycetes</taxon>
        <taxon>Kitasatosporales</taxon>
        <taxon>Streptomycetaceae</taxon>
        <taxon>Streptomyces</taxon>
    </lineage>
</organism>
<evidence type="ECO:0000313" key="2">
    <source>
        <dbReference type="Proteomes" id="UP001596065"/>
    </source>
</evidence>
<dbReference type="InterPro" id="IPR045683">
    <property type="entry name" value="DUF6192"/>
</dbReference>
<proteinExistence type="predicted"/>
<comment type="caution">
    <text evidence="1">The sequence shown here is derived from an EMBL/GenBank/DDBJ whole genome shotgun (WGS) entry which is preliminary data.</text>
</comment>
<dbReference type="EMBL" id="JBHSOE010000067">
    <property type="protein sequence ID" value="MFC5659539.1"/>
    <property type="molecule type" value="Genomic_DNA"/>
</dbReference>
<reference evidence="2" key="1">
    <citation type="journal article" date="2019" name="Int. J. Syst. Evol. Microbiol.">
        <title>The Global Catalogue of Microorganisms (GCM) 10K type strain sequencing project: providing services to taxonomists for standard genome sequencing and annotation.</title>
        <authorList>
            <consortium name="The Broad Institute Genomics Platform"/>
            <consortium name="The Broad Institute Genome Sequencing Center for Infectious Disease"/>
            <person name="Wu L."/>
            <person name="Ma J."/>
        </authorList>
    </citation>
    <scope>NUCLEOTIDE SEQUENCE [LARGE SCALE GENOMIC DNA]</scope>
    <source>
        <strain evidence="2">KCTC 5701</strain>
    </source>
</reference>
<sequence length="311" mass="35397">MTTLTVPDGYTKTAWEKIVRRGRKLMKEKSGIQWALGDYVIESLDGHIRGHGEAAQVIKILGHQIGANPETLRTYYDVARQWPKAKRRKDVSFSVHATLAYVPSRYILIRKDPYDPFTKEHRWTVNEAQKVANRAVGTPTNQAERLAHTRRLLHTDEDAAKAVTEMLGRPDVRARLASDQHARHLMRQAQYEHWREVDEAAEAEAELASADEAAEVEEEFEEEAAPLGVRYSEAPMEILRLIGAFASFSVSLQRIIPEVHSQDYTEETKQAVLDNVHKTRMLLDWCETAITTGRTDPDKALARLMEDEEGE</sequence>
<gene>
    <name evidence="1" type="ORF">ACFP3J_29205</name>
</gene>
<evidence type="ECO:0000313" key="1">
    <source>
        <dbReference type="EMBL" id="MFC5659539.1"/>
    </source>
</evidence>
<keyword evidence="2" id="KW-1185">Reference proteome</keyword>
<name>A0ABW0WRS8_STRNO</name>
<dbReference type="RefSeq" id="WP_344352718.1">
    <property type="nucleotide sequence ID" value="NZ_BAAASM010000066.1"/>
</dbReference>
<dbReference type="Pfam" id="PF19691">
    <property type="entry name" value="DUF6192"/>
    <property type="match status" value="1"/>
</dbReference>
<protein>
    <submittedName>
        <fullName evidence="1">DUF6192 family protein</fullName>
    </submittedName>
</protein>